<dbReference type="OrthoDB" id="9982081at2"/>
<evidence type="ECO:0000313" key="2">
    <source>
        <dbReference type="EMBL" id="PWH05193.1"/>
    </source>
</evidence>
<accession>A0A2U2RH43</accession>
<name>A0A2U2RH43_9MICO</name>
<dbReference type="RefSeq" id="WP_109276655.1">
    <property type="nucleotide sequence ID" value="NZ_QFKX01000006.1"/>
</dbReference>
<proteinExistence type="predicted"/>
<feature type="compositionally biased region" description="Basic and acidic residues" evidence="1">
    <location>
        <begin position="1"/>
        <end position="20"/>
    </location>
</feature>
<dbReference type="EMBL" id="QFKX01000006">
    <property type="protein sequence ID" value="PWH05193.1"/>
    <property type="molecule type" value="Genomic_DNA"/>
</dbReference>
<dbReference type="AlphaFoldDB" id="A0A2U2RH43"/>
<evidence type="ECO:0000313" key="3">
    <source>
        <dbReference type="Proteomes" id="UP000245590"/>
    </source>
</evidence>
<comment type="caution">
    <text evidence="2">The sequence shown here is derived from an EMBL/GenBank/DDBJ whole genome shotgun (WGS) entry which is preliminary data.</text>
</comment>
<protein>
    <submittedName>
        <fullName evidence="2">Uncharacterized protein</fullName>
    </submittedName>
</protein>
<reference evidence="2 3" key="1">
    <citation type="submission" date="2018-05" db="EMBL/GenBank/DDBJ databases">
        <title>Brachybacterium sp. M1HQ-2T, whole genome shotgun sequence.</title>
        <authorList>
            <person name="Tuo L."/>
        </authorList>
    </citation>
    <scope>NUCLEOTIDE SEQUENCE [LARGE SCALE GENOMIC DNA]</scope>
    <source>
        <strain evidence="2 3">M1HQ-2</strain>
    </source>
</reference>
<sequence length="123" mass="13327">MPTKTPQDHKTTKTAQDAEKQQSFADVEGHKLLEPFSKVKGSDQARLTGRLVRLGLLDESGDSEGVDLESLDFDAVADLIDYVSEHFAIDSAKFDTFTMGPGGMERAMNLAVAYAGEMGKDDA</sequence>
<feature type="region of interest" description="Disordered" evidence="1">
    <location>
        <begin position="1"/>
        <end position="27"/>
    </location>
</feature>
<organism evidence="2 3">
    <name type="scientific">Brachybacterium endophyticum</name>
    <dbReference type="NCBI Taxonomy" id="2182385"/>
    <lineage>
        <taxon>Bacteria</taxon>
        <taxon>Bacillati</taxon>
        <taxon>Actinomycetota</taxon>
        <taxon>Actinomycetes</taxon>
        <taxon>Micrococcales</taxon>
        <taxon>Dermabacteraceae</taxon>
        <taxon>Brachybacterium</taxon>
    </lineage>
</organism>
<keyword evidence="3" id="KW-1185">Reference proteome</keyword>
<gene>
    <name evidence="2" type="ORF">DEO23_14020</name>
</gene>
<dbReference type="Proteomes" id="UP000245590">
    <property type="component" value="Unassembled WGS sequence"/>
</dbReference>
<evidence type="ECO:0000256" key="1">
    <source>
        <dbReference type="SAM" id="MobiDB-lite"/>
    </source>
</evidence>